<evidence type="ECO:0000313" key="2">
    <source>
        <dbReference type="EMBL" id="HIT38215.1"/>
    </source>
</evidence>
<organism evidence="2 3">
    <name type="scientific">Candidatus Onthousia faecipullorum</name>
    <dbReference type="NCBI Taxonomy" id="2840887"/>
    <lineage>
        <taxon>Bacteria</taxon>
        <taxon>Bacillati</taxon>
        <taxon>Bacillota</taxon>
        <taxon>Bacilli</taxon>
        <taxon>Candidatus Onthousia</taxon>
    </lineage>
</organism>
<evidence type="ECO:0000256" key="1">
    <source>
        <dbReference type="SAM" id="MobiDB-lite"/>
    </source>
</evidence>
<feature type="region of interest" description="Disordered" evidence="1">
    <location>
        <begin position="72"/>
        <end position="110"/>
    </location>
</feature>
<gene>
    <name evidence="2" type="ORF">IAB59_07060</name>
</gene>
<name>A0A9D1KC12_9FIRM</name>
<dbReference type="Proteomes" id="UP000886833">
    <property type="component" value="Unassembled WGS sequence"/>
</dbReference>
<proteinExistence type="predicted"/>
<reference evidence="2" key="2">
    <citation type="journal article" date="2021" name="PeerJ">
        <title>Extensive microbial diversity within the chicken gut microbiome revealed by metagenomics and culture.</title>
        <authorList>
            <person name="Gilroy R."/>
            <person name="Ravi A."/>
            <person name="Getino M."/>
            <person name="Pursley I."/>
            <person name="Horton D.L."/>
            <person name="Alikhan N.F."/>
            <person name="Baker D."/>
            <person name="Gharbi K."/>
            <person name="Hall N."/>
            <person name="Watson M."/>
            <person name="Adriaenssens E.M."/>
            <person name="Foster-Nyarko E."/>
            <person name="Jarju S."/>
            <person name="Secka A."/>
            <person name="Antonio M."/>
            <person name="Oren A."/>
            <person name="Chaudhuri R.R."/>
            <person name="La Ragione R."/>
            <person name="Hildebrand F."/>
            <person name="Pallen M.J."/>
        </authorList>
    </citation>
    <scope>NUCLEOTIDE SEQUENCE</scope>
    <source>
        <strain evidence="2">CHK195-26880</strain>
    </source>
</reference>
<dbReference type="AlphaFoldDB" id="A0A9D1KC12"/>
<dbReference type="EMBL" id="DVKQ01000092">
    <property type="protein sequence ID" value="HIT38215.1"/>
    <property type="molecule type" value="Genomic_DNA"/>
</dbReference>
<reference evidence="2" key="1">
    <citation type="submission" date="2020-10" db="EMBL/GenBank/DDBJ databases">
        <authorList>
            <person name="Gilroy R."/>
        </authorList>
    </citation>
    <scope>NUCLEOTIDE SEQUENCE</scope>
    <source>
        <strain evidence="2">CHK195-26880</strain>
    </source>
</reference>
<accession>A0A9D1KC12</accession>
<evidence type="ECO:0000313" key="3">
    <source>
        <dbReference type="Proteomes" id="UP000886833"/>
    </source>
</evidence>
<protein>
    <submittedName>
        <fullName evidence="2">Uncharacterized protein</fullName>
    </submittedName>
</protein>
<sequence length="110" mass="12512">MYKVLASFCGNINGQKDQLINISDPDVVKDLKQAGYIEEYKVKSDKELKASVKALEEENAKQKEELDKLMEEKKKLEEEVTSLKNAKEDTDNESQDSSNPDESQKNKVSK</sequence>
<comment type="caution">
    <text evidence="2">The sequence shown here is derived from an EMBL/GenBank/DDBJ whole genome shotgun (WGS) entry which is preliminary data.</text>
</comment>